<protein>
    <submittedName>
        <fullName evidence="6">Type IV pilus assembly protein PilB</fullName>
    </submittedName>
</protein>
<dbReference type="FunFam" id="3.40.50.300:FF:000398">
    <property type="entry name" value="Type IV pilus assembly ATPase PilB"/>
    <property type="match status" value="1"/>
</dbReference>
<feature type="region of interest" description="Disordered" evidence="4">
    <location>
        <begin position="1"/>
        <end position="32"/>
    </location>
</feature>
<dbReference type="PROSITE" id="PS00662">
    <property type="entry name" value="T2SP_E"/>
    <property type="match status" value="1"/>
</dbReference>
<accession>A0A1X7LV51</accession>
<evidence type="ECO:0000256" key="3">
    <source>
        <dbReference type="ARBA" id="ARBA00022840"/>
    </source>
</evidence>
<dbReference type="RefSeq" id="WP_085487902.1">
    <property type="nucleotide sequence ID" value="NZ_FXAT01000009.1"/>
</dbReference>
<dbReference type="InterPro" id="IPR001482">
    <property type="entry name" value="T2SS/T4SS_dom"/>
</dbReference>
<organism evidence="6 7">
    <name type="scientific">Paraburkholderia susongensis</name>
    <dbReference type="NCBI Taxonomy" id="1515439"/>
    <lineage>
        <taxon>Bacteria</taxon>
        <taxon>Pseudomonadati</taxon>
        <taxon>Pseudomonadota</taxon>
        <taxon>Betaproteobacteria</taxon>
        <taxon>Burkholderiales</taxon>
        <taxon>Burkholderiaceae</taxon>
        <taxon>Paraburkholderia</taxon>
    </lineage>
</organism>
<proteinExistence type="inferred from homology"/>
<keyword evidence="3" id="KW-0067">ATP-binding</keyword>
<dbReference type="PANTHER" id="PTHR30258">
    <property type="entry name" value="TYPE II SECRETION SYSTEM PROTEIN GSPE-RELATED"/>
    <property type="match status" value="1"/>
</dbReference>
<dbReference type="OrthoDB" id="5790493at2"/>
<evidence type="ECO:0000313" key="7">
    <source>
        <dbReference type="Proteomes" id="UP000193228"/>
    </source>
</evidence>
<evidence type="ECO:0000259" key="5">
    <source>
        <dbReference type="PROSITE" id="PS00662"/>
    </source>
</evidence>
<name>A0A1X7LV51_9BURK</name>
<dbReference type="PANTHER" id="PTHR30258:SF1">
    <property type="entry name" value="PROTEIN TRANSPORT PROTEIN HOFB HOMOLOG"/>
    <property type="match status" value="1"/>
</dbReference>
<feature type="compositionally biased region" description="Low complexity" evidence="4">
    <location>
        <begin position="1"/>
        <end position="12"/>
    </location>
</feature>
<keyword evidence="7" id="KW-1185">Reference proteome</keyword>
<evidence type="ECO:0000313" key="6">
    <source>
        <dbReference type="EMBL" id="SMG57337.1"/>
    </source>
</evidence>
<evidence type="ECO:0000256" key="4">
    <source>
        <dbReference type="SAM" id="MobiDB-lite"/>
    </source>
</evidence>
<comment type="similarity">
    <text evidence="1">Belongs to the GSP E family.</text>
</comment>
<sequence>MSTPFPTAAATPRPLALNGENNAASLTDPDNAPAVRLLTETLQEATRRNASDIHIEPTEHGWRVRLRIDGVLHEIPRPPAHLRDAFVTRVKVLARLDIAERRVPQDGRLRIATTPHRVEDYRVNSLPTLFGEKLVLRRLDALPADLSLDSLGLDPQQRKAVDAAIRAPHGLVLVTGPTGSGKTLSLYCFLNLLNGEARNLCSVEDPAEIQLAGINQVSVREKAGLTFAVALRAFLRQDPDVIMVGEIRDNETADVAVKAAQTGHLVLSTLHTNDAPAAVARLIDIGVEPYNLAAALRMVTAQRLVRRLCIACRQPAPHSAATLEAAGFAEPQLDGWQPYAASGCAACHGIGYRGRVGIHQVMPVSEAMRELIVASAGVHELARLAQTEQVATLRDAALARVRDGTTSLAEALAATEVA</sequence>
<dbReference type="CDD" id="cd01129">
    <property type="entry name" value="PulE-GspE-like"/>
    <property type="match status" value="1"/>
</dbReference>
<dbReference type="GO" id="GO:0016887">
    <property type="term" value="F:ATP hydrolysis activity"/>
    <property type="evidence" value="ECO:0007669"/>
    <property type="project" value="TreeGrafter"/>
</dbReference>
<dbReference type="SUPFAM" id="SSF52540">
    <property type="entry name" value="P-loop containing nucleoside triphosphate hydrolases"/>
    <property type="match status" value="1"/>
</dbReference>
<dbReference type="Pfam" id="PF00437">
    <property type="entry name" value="T2SSE"/>
    <property type="match status" value="1"/>
</dbReference>
<dbReference type="STRING" id="1515439.SAMN06265784_109222"/>
<evidence type="ECO:0000256" key="1">
    <source>
        <dbReference type="ARBA" id="ARBA00006611"/>
    </source>
</evidence>
<evidence type="ECO:0000256" key="2">
    <source>
        <dbReference type="ARBA" id="ARBA00022741"/>
    </source>
</evidence>
<dbReference type="AlphaFoldDB" id="A0A1X7LV51"/>
<dbReference type="InterPro" id="IPR027417">
    <property type="entry name" value="P-loop_NTPase"/>
</dbReference>
<keyword evidence="2" id="KW-0547">Nucleotide-binding</keyword>
<dbReference type="GO" id="GO:0005886">
    <property type="term" value="C:plasma membrane"/>
    <property type="evidence" value="ECO:0007669"/>
    <property type="project" value="TreeGrafter"/>
</dbReference>
<dbReference type="EMBL" id="FXAT01000009">
    <property type="protein sequence ID" value="SMG57337.1"/>
    <property type="molecule type" value="Genomic_DNA"/>
</dbReference>
<gene>
    <name evidence="6" type="ORF">SAMN06265784_109222</name>
</gene>
<dbReference type="GO" id="GO:0005524">
    <property type="term" value="F:ATP binding"/>
    <property type="evidence" value="ECO:0007669"/>
    <property type="project" value="UniProtKB-KW"/>
</dbReference>
<feature type="domain" description="Bacterial type II secretion system protein E" evidence="5">
    <location>
        <begin position="235"/>
        <end position="249"/>
    </location>
</feature>
<reference evidence="7" key="1">
    <citation type="submission" date="2017-04" db="EMBL/GenBank/DDBJ databases">
        <authorList>
            <person name="Varghese N."/>
            <person name="Submissions S."/>
        </authorList>
    </citation>
    <scope>NUCLEOTIDE SEQUENCE [LARGE SCALE GENOMIC DNA]</scope>
    <source>
        <strain evidence="7">LMG 29540</strain>
    </source>
</reference>
<dbReference type="Gene3D" id="3.30.450.90">
    <property type="match status" value="1"/>
</dbReference>
<dbReference type="Gene3D" id="3.40.50.300">
    <property type="entry name" value="P-loop containing nucleotide triphosphate hydrolases"/>
    <property type="match status" value="1"/>
</dbReference>
<dbReference type="Proteomes" id="UP000193228">
    <property type="component" value="Unassembled WGS sequence"/>
</dbReference>